<protein>
    <recommendedName>
        <fullName evidence="3">HTH-type transcriptional regulator AraC-type N-terminal domain-containing protein</fullName>
    </recommendedName>
</protein>
<organism evidence="1 2">
    <name type="scientific">Ruegeria atlantica</name>
    <dbReference type="NCBI Taxonomy" id="81569"/>
    <lineage>
        <taxon>Bacteria</taxon>
        <taxon>Pseudomonadati</taxon>
        <taxon>Pseudomonadota</taxon>
        <taxon>Alphaproteobacteria</taxon>
        <taxon>Rhodobacterales</taxon>
        <taxon>Roseobacteraceae</taxon>
        <taxon>Ruegeria</taxon>
    </lineage>
</organism>
<dbReference type="RefSeq" id="WP_082649249.1">
    <property type="nucleotide sequence ID" value="NZ_CYPS01000032.1"/>
</dbReference>
<dbReference type="AlphaFoldDB" id="A0A0N7LNN4"/>
<evidence type="ECO:0000313" key="1">
    <source>
        <dbReference type="EMBL" id="CUH42908.1"/>
    </source>
</evidence>
<evidence type="ECO:0000313" key="2">
    <source>
        <dbReference type="Proteomes" id="UP000050786"/>
    </source>
</evidence>
<reference evidence="2" key="1">
    <citation type="submission" date="2015-09" db="EMBL/GenBank/DDBJ databases">
        <authorList>
            <person name="Rodrigo-Torres L."/>
            <person name="Arahal D.R."/>
        </authorList>
    </citation>
    <scope>NUCLEOTIDE SEQUENCE [LARGE SCALE GENOMIC DNA]</scope>
    <source>
        <strain evidence="2">CECT 4293</strain>
    </source>
</reference>
<keyword evidence="2" id="KW-1185">Reference proteome</keyword>
<dbReference type="EMBL" id="CYPS01000032">
    <property type="protein sequence ID" value="CUH42908.1"/>
    <property type="molecule type" value="Genomic_DNA"/>
</dbReference>
<evidence type="ECO:0008006" key="3">
    <source>
        <dbReference type="Google" id="ProtNLM"/>
    </source>
</evidence>
<proteinExistence type="predicted"/>
<dbReference type="Proteomes" id="UP000050786">
    <property type="component" value="Unassembled WGS sequence"/>
</dbReference>
<sequence length="191" mass="21203">MPRTIPLIRAANVLPLVSWLEKNRIPSPDYLEAADLAYWFTLSPIDPIPTINAIQLLGSMAEVHGPDIGAQIVNDASLIELGYIGAVALGARTPFEALQRIQLAIPMHSSHESIKITSKSESVSVVEYLKFNVEPAELHAIHVLFSSLISLNNVTPADVYFGRDQAILEQRERIKRKTIEARRLHHSQRAA</sequence>
<gene>
    <name evidence="1" type="ORF">RUM4293_01797</name>
</gene>
<accession>A0A0N7LNN4</accession>
<name>A0A0N7LNN4_9RHOB</name>